<sequence length="286" mass="32851">MQICLAPTGTSRRYNYIEYKNHNALGAKSTCPTPPINVDAWIGWCPYCMCFCDDEGYYSDRYFSLKHAIRQKEQNNTSASPARGNTTSRRNKLQVQQGEILPQGVINVTSLEWVPVNNFKVNDRFIYNGQDYLKMTWKDKSVDLHVIEVDNKNQHQQRVLTGVRFSAVKSGMNRNDKRIHLNLEIRMTKFHFESGKLFVNRGAHAWGPRNLNTEFSPRMTKFHFESGKLFVNRGAHAWGPRNLNTEFSPNPRTKIPTNDLDIPTRTKSKNTIVSKGDQGLKSLPTI</sequence>
<name>A0AAW1MML3_POPJA</name>
<dbReference type="PANTHER" id="PTHR47890">
    <property type="entry name" value="LD24308P"/>
    <property type="match status" value="1"/>
</dbReference>
<dbReference type="AlphaFoldDB" id="A0AAW1MML3"/>
<dbReference type="PANTHER" id="PTHR47890:SF1">
    <property type="entry name" value="LD24308P"/>
    <property type="match status" value="1"/>
</dbReference>
<evidence type="ECO:0000313" key="1">
    <source>
        <dbReference type="EMBL" id="KAK9746594.1"/>
    </source>
</evidence>
<keyword evidence="2" id="KW-1185">Reference proteome</keyword>
<gene>
    <name evidence="1" type="ORF">QE152_g6076</name>
</gene>
<reference evidence="1 2" key="1">
    <citation type="journal article" date="2024" name="BMC Genomics">
        <title>De novo assembly and annotation of Popillia japonica's genome with initial clues to its potential as an invasive pest.</title>
        <authorList>
            <person name="Cucini C."/>
            <person name="Boschi S."/>
            <person name="Funari R."/>
            <person name="Cardaioli E."/>
            <person name="Iannotti N."/>
            <person name="Marturano G."/>
            <person name="Paoli F."/>
            <person name="Bruttini M."/>
            <person name="Carapelli A."/>
            <person name="Frati F."/>
            <person name="Nardi F."/>
        </authorList>
    </citation>
    <scope>NUCLEOTIDE SEQUENCE [LARGE SCALE GENOMIC DNA]</scope>
    <source>
        <strain evidence="1">DMR45628</strain>
    </source>
</reference>
<dbReference type="EMBL" id="JASPKY010000039">
    <property type="protein sequence ID" value="KAK9746594.1"/>
    <property type="molecule type" value="Genomic_DNA"/>
</dbReference>
<dbReference type="Proteomes" id="UP001458880">
    <property type="component" value="Unassembled WGS sequence"/>
</dbReference>
<dbReference type="Pfam" id="PF16061">
    <property type="entry name" value="DUF4803"/>
    <property type="match status" value="1"/>
</dbReference>
<evidence type="ECO:0000313" key="2">
    <source>
        <dbReference type="Proteomes" id="UP001458880"/>
    </source>
</evidence>
<dbReference type="InterPro" id="IPR032062">
    <property type="entry name" value="DUF4803"/>
</dbReference>
<organism evidence="1 2">
    <name type="scientific">Popillia japonica</name>
    <name type="common">Japanese beetle</name>
    <dbReference type="NCBI Taxonomy" id="7064"/>
    <lineage>
        <taxon>Eukaryota</taxon>
        <taxon>Metazoa</taxon>
        <taxon>Ecdysozoa</taxon>
        <taxon>Arthropoda</taxon>
        <taxon>Hexapoda</taxon>
        <taxon>Insecta</taxon>
        <taxon>Pterygota</taxon>
        <taxon>Neoptera</taxon>
        <taxon>Endopterygota</taxon>
        <taxon>Coleoptera</taxon>
        <taxon>Polyphaga</taxon>
        <taxon>Scarabaeiformia</taxon>
        <taxon>Scarabaeidae</taxon>
        <taxon>Rutelinae</taxon>
        <taxon>Popillia</taxon>
    </lineage>
</organism>
<comment type="caution">
    <text evidence="1">The sequence shown here is derived from an EMBL/GenBank/DDBJ whole genome shotgun (WGS) entry which is preliminary data.</text>
</comment>
<proteinExistence type="predicted"/>
<accession>A0AAW1MML3</accession>
<protein>
    <submittedName>
        <fullName evidence="1">Uncharacterized protein</fullName>
    </submittedName>
</protein>